<dbReference type="Gene3D" id="1.20.140.150">
    <property type="match status" value="1"/>
</dbReference>
<dbReference type="GO" id="GO:0007605">
    <property type="term" value="P:sensory perception of sound"/>
    <property type="evidence" value="ECO:0007669"/>
    <property type="project" value="TreeGrafter"/>
</dbReference>
<dbReference type="PANTHER" id="PTHR12489:SF1">
    <property type="entry name" value="LP10272P"/>
    <property type="match status" value="1"/>
</dbReference>
<organism evidence="7 8">
    <name type="scientific">Scylla paramamosain</name>
    <name type="common">Mud crab</name>
    <dbReference type="NCBI Taxonomy" id="85552"/>
    <lineage>
        <taxon>Eukaryota</taxon>
        <taxon>Metazoa</taxon>
        <taxon>Ecdysozoa</taxon>
        <taxon>Arthropoda</taxon>
        <taxon>Crustacea</taxon>
        <taxon>Multicrustacea</taxon>
        <taxon>Malacostraca</taxon>
        <taxon>Eumalacostraca</taxon>
        <taxon>Eucarida</taxon>
        <taxon>Decapoda</taxon>
        <taxon>Pleocyemata</taxon>
        <taxon>Brachyura</taxon>
        <taxon>Eubrachyura</taxon>
        <taxon>Portunoidea</taxon>
        <taxon>Portunidae</taxon>
        <taxon>Portuninae</taxon>
        <taxon>Scylla</taxon>
    </lineage>
</organism>
<keyword evidence="2 6" id="KW-0812">Transmembrane</keyword>
<dbReference type="EMBL" id="JARAKH010000026">
    <property type="protein sequence ID" value="KAK8390124.1"/>
    <property type="molecule type" value="Genomic_DNA"/>
</dbReference>
<gene>
    <name evidence="7" type="ORF">O3P69_012987</name>
</gene>
<comment type="caution">
    <text evidence="7">The sequence shown here is derived from an EMBL/GenBank/DDBJ whole genome shotgun (WGS) entry which is preliminary data.</text>
</comment>
<protein>
    <submittedName>
        <fullName evidence="7">Uncharacterized protein</fullName>
    </submittedName>
</protein>
<evidence type="ECO:0000256" key="3">
    <source>
        <dbReference type="ARBA" id="ARBA00022989"/>
    </source>
</evidence>
<evidence type="ECO:0000256" key="6">
    <source>
        <dbReference type="SAM" id="Phobius"/>
    </source>
</evidence>
<keyword evidence="3 6" id="KW-1133">Transmembrane helix</keyword>
<dbReference type="Pfam" id="PF10242">
    <property type="entry name" value="L_HMGIC_fpl"/>
    <property type="match status" value="1"/>
</dbReference>
<feature type="region of interest" description="Disordered" evidence="5">
    <location>
        <begin position="82"/>
        <end position="102"/>
    </location>
</feature>
<evidence type="ECO:0000256" key="5">
    <source>
        <dbReference type="SAM" id="MobiDB-lite"/>
    </source>
</evidence>
<evidence type="ECO:0000313" key="7">
    <source>
        <dbReference type="EMBL" id="KAK8390124.1"/>
    </source>
</evidence>
<name>A0AAW0TQQ8_SCYPA</name>
<dbReference type="InterPro" id="IPR019372">
    <property type="entry name" value="LHFPL"/>
</dbReference>
<evidence type="ECO:0000313" key="8">
    <source>
        <dbReference type="Proteomes" id="UP001487740"/>
    </source>
</evidence>
<evidence type="ECO:0000256" key="1">
    <source>
        <dbReference type="ARBA" id="ARBA00004141"/>
    </source>
</evidence>
<comment type="subcellular location">
    <subcellularLocation>
        <location evidence="1">Membrane</location>
        <topology evidence="1">Multi-pass membrane protein</topology>
    </subcellularLocation>
</comment>
<dbReference type="GO" id="GO:0005886">
    <property type="term" value="C:plasma membrane"/>
    <property type="evidence" value="ECO:0007669"/>
    <property type="project" value="TreeGrafter"/>
</dbReference>
<evidence type="ECO:0000256" key="4">
    <source>
        <dbReference type="ARBA" id="ARBA00023136"/>
    </source>
</evidence>
<dbReference type="Proteomes" id="UP001487740">
    <property type="component" value="Unassembled WGS sequence"/>
</dbReference>
<feature type="transmembrane region" description="Helical" evidence="6">
    <location>
        <begin position="27"/>
        <end position="48"/>
    </location>
</feature>
<evidence type="ECO:0000256" key="2">
    <source>
        <dbReference type="ARBA" id="ARBA00022692"/>
    </source>
</evidence>
<feature type="transmembrane region" description="Helical" evidence="6">
    <location>
        <begin position="159"/>
        <end position="181"/>
    </location>
</feature>
<dbReference type="AlphaFoldDB" id="A0AAW0TQQ8"/>
<dbReference type="PANTHER" id="PTHR12489">
    <property type="entry name" value="LIPOMA HMGIC FUSION PARTNER-LIKE PROTEIN"/>
    <property type="match status" value="1"/>
</dbReference>
<reference evidence="7 8" key="1">
    <citation type="submission" date="2023-03" db="EMBL/GenBank/DDBJ databases">
        <title>High-quality genome of Scylla paramamosain provides insights in environmental adaptation.</title>
        <authorList>
            <person name="Zhang L."/>
        </authorList>
    </citation>
    <scope>NUCLEOTIDE SEQUENCE [LARGE SCALE GENOMIC DNA]</scope>
    <source>
        <strain evidence="7">LZ_2023a</strain>
        <tissue evidence="7">Muscle</tissue>
    </source>
</reference>
<keyword evidence="8" id="KW-1185">Reference proteome</keyword>
<proteinExistence type="predicted"/>
<feature type="transmembrane region" description="Helical" evidence="6">
    <location>
        <begin position="122"/>
        <end position="147"/>
    </location>
</feature>
<feature type="transmembrane region" description="Helical" evidence="6">
    <location>
        <begin position="201"/>
        <end position="226"/>
    </location>
</feature>
<accession>A0AAW0TQQ8</accession>
<sequence length="311" mass="33573">MKKTEKNIEYADPGHIYTTNYIKNSKAIGVLWGVFTICFAIINIVVFIQPQWIGDTMESKGTGHFGLWKWCVGGGVGVNVGGSSSSSKSSSEKASGDVASGSPECHGQLDQFDTLLNTPSRVATVLVGLSVVLTLLTICAMLLFFFLRSSTVFHLVGSMQLLAALLLGVGMAVFPAGWSASQVRAVCGPTARQYHVGECEIRWAFMLAIIGVLDAIVLSTLAFVLATRHVKLQPEPEPLYGGSVYKGQMNTGFVGDAGSLAGSRKSLNLQPVMLMPHPDHDRFSEFSHHTARSKNSPYRAHYASSVQNFQL</sequence>
<keyword evidence="4 6" id="KW-0472">Membrane</keyword>